<dbReference type="STRING" id="4540.A0A3L6R9R1"/>
<keyword evidence="2" id="KW-1185">Reference proteome</keyword>
<comment type="caution">
    <text evidence="1">The sequence shown here is derived from an EMBL/GenBank/DDBJ whole genome shotgun (WGS) entry which is preliminary data.</text>
</comment>
<reference evidence="2" key="1">
    <citation type="journal article" date="2019" name="Nat. Commun.">
        <title>The genome of broomcorn millet.</title>
        <authorList>
            <person name="Zou C."/>
            <person name="Miki D."/>
            <person name="Li D."/>
            <person name="Tang Q."/>
            <person name="Xiao L."/>
            <person name="Rajput S."/>
            <person name="Deng P."/>
            <person name="Jia W."/>
            <person name="Huang R."/>
            <person name="Zhang M."/>
            <person name="Sun Y."/>
            <person name="Hu J."/>
            <person name="Fu X."/>
            <person name="Schnable P.S."/>
            <person name="Li F."/>
            <person name="Zhang H."/>
            <person name="Feng B."/>
            <person name="Zhu X."/>
            <person name="Liu R."/>
            <person name="Schnable J.C."/>
            <person name="Zhu J.-K."/>
            <person name="Zhang H."/>
        </authorList>
    </citation>
    <scope>NUCLEOTIDE SEQUENCE [LARGE SCALE GENOMIC DNA]</scope>
</reference>
<name>A0A3L6R9R1_PANMI</name>
<dbReference type="Proteomes" id="UP000275267">
    <property type="component" value="Unassembled WGS sequence"/>
</dbReference>
<dbReference type="OrthoDB" id="694816at2759"/>
<gene>
    <name evidence="1" type="ORF">C2845_PM06G18150</name>
</gene>
<protein>
    <submittedName>
        <fullName evidence="1">Uncharacterized protein</fullName>
    </submittedName>
</protein>
<proteinExistence type="predicted"/>
<evidence type="ECO:0000313" key="1">
    <source>
        <dbReference type="EMBL" id="RLM99065.1"/>
    </source>
</evidence>
<accession>A0A3L6R9R1</accession>
<organism evidence="1 2">
    <name type="scientific">Panicum miliaceum</name>
    <name type="common">Proso millet</name>
    <name type="synonym">Broomcorn millet</name>
    <dbReference type="NCBI Taxonomy" id="4540"/>
    <lineage>
        <taxon>Eukaryota</taxon>
        <taxon>Viridiplantae</taxon>
        <taxon>Streptophyta</taxon>
        <taxon>Embryophyta</taxon>
        <taxon>Tracheophyta</taxon>
        <taxon>Spermatophyta</taxon>
        <taxon>Magnoliopsida</taxon>
        <taxon>Liliopsida</taxon>
        <taxon>Poales</taxon>
        <taxon>Poaceae</taxon>
        <taxon>PACMAD clade</taxon>
        <taxon>Panicoideae</taxon>
        <taxon>Panicodae</taxon>
        <taxon>Paniceae</taxon>
        <taxon>Panicinae</taxon>
        <taxon>Panicum</taxon>
        <taxon>Panicum sect. Panicum</taxon>
    </lineage>
</organism>
<dbReference type="PANTHER" id="PTHR34591">
    <property type="entry name" value="OS03G0653100 PROTEIN-RELATED"/>
    <property type="match status" value="1"/>
</dbReference>
<sequence length="223" mass="25688">MSQHTTSEEGSMRLLPDDVLADVLCRVCRVGRALIDDRRLLRRDLLPRSLAGLFVNYNELPFAELFHLPSTDFTDYYMPCARVGDHCNGVLLLYNVFLNPAAQWWAPLPESPPPCAGMEHFNQEMYLVFDPADYSHCQVFLIPCAPHRRVQSATILESEWPPSPCTVNVFSTMTGQWAERSFRREGEAAGTVADMQKDQRWLERRHAVYWRGALWFIVKRILS</sequence>
<dbReference type="AlphaFoldDB" id="A0A3L6R9R1"/>
<dbReference type="PANTHER" id="PTHR34591:SF29">
    <property type="entry name" value="F-BOX DOMAIN-CONTAINING PROTEIN"/>
    <property type="match status" value="1"/>
</dbReference>
<evidence type="ECO:0000313" key="2">
    <source>
        <dbReference type="Proteomes" id="UP000275267"/>
    </source>
</evidence>
<dbReference type="EMBL" id="PQIB02000009">
    <property type="protein sequence ID" value="RLM99065.1"/>
    <property type="molecule type" value="Genomic_DNA"/>
</dbReference>